<evidence type="ECO:0000313" key="2">
    <source>
        <dbReference type="Proteomes" id="UP000527355"/>
    </source>
</evidence>
<comment type="caution">
    <text evidence="1">The sequence shown here is derived from an EMBL/GenBank/DDBJ whole genome shotgun (WGS) entry which is preliminary data.</text>
</comment>
<proteinExistence type="predicted"/>
<gene>
    <name evidence="1" type="ORF">mMyoMyo1_004011</name>
</gene>
<keyword evidence="2" id="KW-1185">Reference proteome</keyword>
<sequence length="18" mass="2031">MHFILSGIILILGENFLT</sequence>
<dbReference type="Proteomes" id="UP000527355">
    <property type="component" value="Unassembled WGS sequence"/>
</dbReference>
<organism evidence="1 2">
    <name type="scientific">Myotis myotis</name>
    <name type="common">Greater mouse-eared bat</name>
    <name type="synonym">Vespertilio myotis</name>
    <dbReference type="NCBI Taxonomy" id="51298"/>
    <lineage>
        <taxon>Eukaryota</taxon>
        <taxon>Metazoa</taxon>
        <taxon>Chordata</taxon>
        <taxon>Craniata</taxon>
        <taxon>Vertebrata</taxon>
        <taxon>Euteleostomi</taxon>
        <taxon>Mammalia</taxon>
        <taxon>Eutheria</taxon>
        <taxon>Laurasiatheria</taxon>
        <taxon>Chiroptera</taxon>
        <taxon>Yangochiroptera</taxon>
        <taxon>Vespertilionidae</taxon>
        <taxon>Myotis</taxon>
    </lineage>
</organism>
<protein>
    <submittedName>
        <fullName evidence="1">DnaJ heat shock protein family (Hsp40) member C2</fullName>
    </submittedName>
</protein>
<reference evidence="1 2" key="1">
    <citation type="journal article" date="2020" name="Nature">
        <title>Six reference-quality genomes reveal evolution of bat adaptations.</title>
        <authorList>
            <person name="Jebb D."/>
            <person name="Huang Z."/>
            <person name="Pippel M."/>
            <person name="Hughes G.M."/>
            <person name="Lavrichenko K."/>
            <person name="Devanna P."/>
            <person name="Winkler S."/>
            <person name="Jermiin L.S."/>
            <person name="Skirmuntt E.C."/>
            <person name="Katzourakis A."/>
            <person name="Burkitt-Gray L."/>
            <person name="Ray D.A."/>
            <person name="Sullivan K.A.M."/>
            <person name="Roscito J.G."/>
            <person name="Kirilenko B.M."/>
            <person name="Davalos L.M."/>
            <person name="Corthals A.P."/>
            <person name="Power M.L."/>
            <person name="Jones G."/>
            <person name="Ransome R.D."/>
            <person name="Dechmann D.K.N."/>
            <person name="Locatelli A.G."/>
            <person name="Puechmaille S.J."/>
            <person name="Fedrigo O."/>
            <person name="Jarvis E.D."/>
            <person name="Hiller M."/>
            <person name="Vernes S.C."/>
            <person name="Myers E.W."/>
            <person name="Teeling E.C."/>
        </authorList>
    </citation>
    <scope>NUCLEOTIDE SEQUENCE [LARGE SCALE GENOMIC DNA]</scope>
    <source>
        <strain evidence="1">MMyoMyo1</strain>
        <tissue evidence="1">Flight muscle</tissue>
    </source>
</reference>
<evidence type="ECO:0000313" key="1">
    <source>
        <dbReference type="EMBL" id="KAF6319382.1"/>
    </source>
</evidence>
<keyword evidence="1" id="KW-0346">Stress response</keyword>
<dbReference type="EMBL" id="JABWUV010000011">
    <property type="protein sequence ID" value="KAF6319382.1"/>
    <property type="molecule type" value="Genomic_DNA"/>
</dbReference>
<name>A0A7J7V2U1_MYOMY</name>
<dbReference type="AlphaFoldDB" id="A0A7J7V2U1"/>
<accession>A0A7J7V2U1</accession>